<accession>A0A7W7XZP2</accession>
<evidence type="ECO:0000313" key="2">
    <source>
        <dbReference type="EMBL" id="MBB5015419.1"/>
    </source>
</evidence>
<sequence length="228" mass="25732">MSDIDRDLEKLSAHEVAAWLRRHPRFLEQFTDLALSLVVPREEGKTTSLAHYQLEVLRDKNRELNRRLHELFHNAQENERLTVRTHQLTLALMRQRSAADTLRAMVATLGEDFQGDAVSVVLHAPVAGLEDAPWLQVIARDAAVLEPFRTFFAEGEPLCGRLQPEKTALLFGERQDEVQSTALLPLGIRGMLAVGSHDPNRFYPGMGTLFLRLMSEALLAALERFDGE</sequence>
<comment type="caution">
    <text evidence="2">The sequence shown here is derived from an EMBL/GenBank/DDBJ whole genome shotgun (WGS) entry which is preliminary data.</text>
</comment>
<evidence type="ECO:0008006" key="4">
    <source>
        <dbReference type="Google" id="ProtNLM"/>
    </source>
</evidence>
<gene>
    <name evidence="2" type="ORF">HNQ58_001317</name>
</gene>
<dbReference type="Proteomes" id="UP000519004">
    <property type="component" value="Unassembled WGS sequence"/>
</dbReference>
<feature type="coiled-coil region" evidence="1">
    <location>
        <begin position="54"/>
        <end position="81"/>
    </location>
</feature>
<dbReference type="InterPro" id="IPR007435">
    <property type="entry name" value="DUF484"/>
</dbReference>
<proteinExistence type="predicted"/>
<dbReference type="InterPro" id="IPR029016">
    <property type="entry name" value="GAF-like_dom_sf"/>
</dbReference>
<dbReference type="EMBL" id="JACHHX010000007">
    <property type="protein sequence ID" value="MBB5015419.1"/>
    <property type="molecule type" value="Genomic_DNA"/>
</dbReference>
<evidence type="ECO:0000256" key="1">
    <source>
        <dbReference type="SAM" id="Coils"/>
    </source>
</evidence>
<keyword evidence="3" id="KW-1185">Reference proteome</keyword>
<dbReference type="PANTHER" id="PTHR38765">
    <property type="entry name" value="DUF484 DOMAIN-CONTAINING PROTEIN"/>
    <property type="match status" value="1"/>
</dbReference>
<evidence type="ECO:0000313" key="3">
    <source>
        <dbReference type="Proteomes" id="UP000519004"/>
    </source>
</evidence>
<dbReference type="AlphaFoldDB" id="A0A7W7XZP2"/>
<protein>
    <recommendedName>
        <fullName evidence="4">DUF484 family protein</fullName>
    </recommendedName>
</protein>
<name>A0A7W7XZP2_9GAMM</name>
<dbReference type="PANTHER" id="PTHR38765:SF1">
    <property type="entry name" value="DUF484 DOMAIN-CONTAINING PROTEIN"/>
    <property type="match status" value="1"/>
</dbReference>
<dbReference type="Pfam" id="PF04340">
    <property type="entry name" value="DUF484"/>
    <property type="match status" value="1"/>
</dbReference>
<keyword evidence="1" id="KW-0175">Coiled coil</keyword>
<dbReference type="Gene3D" id="3.30.450.40">
    <property type="match status" value="1"/>
</dbReference>
<organism evidence="2 3">
    <name type="scientific">Rehaibacterium terrae</name>
    <dbReference type="NCBI Taxonomy" id="1341696"/>
    <lineage>
        <taxon>Bacteria</taxon>
        <taxon>Pseudomonadati</taxon>
        <taxon>Pseudomonadota</taxon>
        <taxon>Gammaproteobacteria</taxon>
        <taxon>Lysobacterales</taxon>
        <taxon>Lysobacteraceae</taxon>
        <taxon>Rehaibacterium</taxon>
    </lineage>
</organism>
<reference evidence="2 3" key="1">
    <citation type="submission" date="2020-08" db="EMBL/GenBank/DDBJ databases">
        <title>Genomic Encyclopedia of Type Strains, Phase IV (KMG-IV): sequencing the most valuable type-strain genomes for metagenomic binning, comparative biology and taxonomic classification.</title>
        <authorList>
            <person name="Goeker M."/>
        </authorList>
    </citation>
    <scope>NUCLEOTIDE SEQUENCE [LARGE SCALE GENOMIC DNA]</scope>
    <source>
        <strain evidence="2 3">DSM 25897</strain>
    </source>
</reference>